<sequence length="84" mass="9763">MRSTGRPHIPYMPIGPPSSRPGYKNTRKPLVFVVGCFRSNHRLGARLGPPRLDDRVGRHPSPRRSDSISRDPFLLREYAEWQRR</sequence>
<organism evidence="2 3">
    <name type="scientific">Ensete ventricosum</name>
    <name type="common">Abyssinian banana</name>
    <name type="synonym">Musa ensete</name>
    <dbReference type="NCBI Taxonomy" id="4639"/>
    <lineage>
        <taxon>Eukaryota</taxon>
        <taxon>Viridiplantae</taxon>
        <taxon>Streptophyta</taxon>
        <taxon>Embryophyta</taxon>
        <taxon>Tracheophyta</taxon>
        <taxon>Spermatophyta</taxon>
        <taxon>Magnoliopsida</taxon>
        <taxon>Liliopsida</taxon>
        <taxon>Zingiberales</taxon>
        <taxon>Musaceae</taxon>
        <taxon>Ensete</taxon>
    </lineage>
</organism>
<proteinExistence type="predicted"/>
<dbReference type="Proteomes" id="UP001222027">
    <property type="component" value="Unassembled WGS sequence"/>
</dbReference>
<evidence type="ECO:0000313" key="2">
    <source>
        <dbReference type="EMBL" id="KAJ8513005.1"/>
    </source>
</evidence>
<feature type="region of interest" description="Disordered" evidence="1">
    <location>
        <begin position="1"/>
        <end position="24"/>
    </location>
</feature>
<evidence type="ECO:0000313" key="3">
    <source>
        <dbReference type="Proteomes" id="UP001222027"/>
    </source>
</evidence>
<feature type="compositionally biased region" description="Basic and acidic residues" evidence="1">
    <location>
        <begin position="51"/>
        <end position="70"/>
    </location>
</feature>
<reference evidence="2 3" key="1">
    <citation type="submission" date="2022-12" db="EMBL/GenBank/DDBJ databases">
        <title>Chromosome-scale assembly of the Ensete ventricosum genome.</title>
        <authorList>
            <person name="Dussert Y."/>
            <person name="Stocks J."/>
            <person name="Wendawek A."/>
            <person name="Woldeyes F."/>
            <person name="Nichols R.A."/>
            <person name="Borrell J.S."/>
        </authorList>
    </citation>
    <scope>NUCLEOTIDE SEQUENCE [LARGE SCALE GENOMIC DNA]</scope>
    <source>
        <strain evidence="3">cv. Maze</strain>
        <tissue evidence="2">Seeds</tissue>
    </source>
</reference>
<dbReference type="EMBL" id="JAQQAF010000001">
    <property type="protein sequence ID" value="KAJ8513005.1"/>
    <property type="molecule type" value="Genomic_DNA"/>
</dbReference>
<gene>
    <name evidence="2" type="ORF">OPV22_003439</name>
</gene>
<feature type="region of interest" description="Disordered" evidence="1">
    <location>
        <begin position="42"/>
        <end position="70"/>
    </location>
</feature>
<protein>
    <submittedName>
        <fullName evidence="2">Uncharacterized protein</fullName>
    </submittedName>
</protein>
<evidence type="ECO:0000256" key="1">
    <source>
        <dbReference type="SAM" id="MobiDB-lite"/>
    </source>
</evidence>
<name>A0AAV8S0V4_ENSVE</name>
<accession>A0AAV8S0V4</accession>
<dbReference type="AlphaFoldDB" id="A0AAV8S0V4"/>
<comment type="caution">
    <text evidence="2">The sequence shown here is derived from an EMBL/GenBank/DDBJ whole genome shotgun (WGS) entry which is preliminary data.</text>
</comment>
<keyword evidence="3" id="KW-1185">Reference proteome</keyword>